<dbReference type="GO" id="GO:0004672">
    <property type="term" value="F:protein kinase activity"/>
    <property type="evidence" value="ECO:0007669"/>
    <property type="project" value="InterPro"/>
</dbReference>
<dbReference type="InterPro" id="IPR051550">
    <property type="entry name" value="SCF-Subunits/Alg-Epimerases"/>
</dbReference>
<keyword evidence="8" id="KW-1185">Reference proteome</keyword>
<dbReference type="PANTHER" id="PTHR22990">
    <property type="entry name" value="F-BOX ONLY PROTEIN"/>
    <property type="match status" value="1"/>
</dbReference>
<dbReference type="GO" id="GO:0005524">
    <property type="term" value="F:ATP binding"/>
    <property type="evidence" value="ECO:0007669"/>
    <property type="project" value="InterPro"/>
</dbReference>
<feature type="region of interest" description="Disordered" evidence="4">
    <location>
        <begin position="260"/>
        <end position="301"/>
    </location>
</feature>
<dbReference type="InterPro" id="IPR022441">
    <property type="entry name" value="Para_beta_helix_rpt-2"/>
</dbReference>
<comment type="pathway">
    <text evidence="1">Protein modification; protein ubiquitination.</text>
</comment>
<dbReference type="Pfam" id="PF13229">
    <property type="entry name" value="Beta_helix"/>
    <property type="match status" value="1"/>
</dbReference>
<protein>
    <submittedName>
        <fullName evidence="7">Kinase</fullName>
    </submittedName>
</protein>
<comment type="caution">
    <text evidence="7">The sequence shown here is derived from an EMBL/GenBank/DDBJ whole genome shotgun (WGS) entry which is preliminary data.</text>
</comment>
<evidence type="ECO:0000259" key="6">
    <source>
        <dbReference type="PROSITE" id="PS51781"/>
    </source>
</evidence>
<dbReference type="PANTHER" id="PTHR22990:SF15">
    <property type="entry name" value="F-BOX ONLY PROTEIN 10"/>
    <property type="match status" value="1"/>
</dbReference>
<evidence type="ECO:0000313" key="8">
    <source>
        <dbReference type="Proteomes" id="UP000277766"/>
    </source>
</evidence>
<dbReference type="SUPFAM" id="SSF51126">
    <property type="entry name" value="Pectin lyase-like"/>
    <property type="match status" value="2"/>
</dbReference>
<feature type="domain" description="Protein kinase" evidence="5">
    <location>
        <begin position="10"/>
        <end position="255"/>
    </location>
</feature>
<evidence type="ECO:0000259" key="5">
    <source>
        <dbReference type="PROSITE" id="PS50011"/>
    </source>
</evidence>
<dbReference type="SMART" id="SM00287">
    <property type="entry name" value="SH3b"/>
    <property type="match status" value="1"/>
</dbReference>
<dbReference type="InterPro" id="IPR011009">
    <property type="entry name" value="Kinase-like_dom_sf"/>
</dbReference>
<dbReference type="Gene3D" id="2.30.30.40">
    <property type="entry name" value="SH3 Domains"/>
    <property type="match status" value="1"/>
</dbReference>
<organism evidence="7 8">
    <name type="scientific">Deinococcus radiophilus</name>
    <dbReference type="NCBI Taxonomy" id="32062"/>
    <lineage>
        <taxon>Bacteria</taxon>
        <taxon>Thermotogati</taxon>
        <taxon>Deinococcota</taxon>
        <taxon>Deinococci</taxon>
        <taxon>Deinococcales</taxon>
        <taxon>Deinococcaceae</taxon>
        <taxon>Deinococcus</taxon>
    </lineage>
</organism>
<dbReference type="EMBL" id="RXPE01000048">
    <property type="protein sequence ID" value="RTR21610.1"/>
    <property type="molecule type" value="Genomic_DNA"/>
</dbReference>
<dbReference type="InterPro" id="IPR006633">
    <property type="entry name" value="Carb-bd_sugar_hydrolysis-dom"/>
</dbReference>
<dbReference type="AlphaFoldDB" id="A0A431VK24"/>
<evidence type="ECO:0000256" key="1">
    <source>
        <dbReference type="ARBA" id="ARBA00004906"/>
    </source>
</evidence>
<keyword evidence="3" id="KW-0833">Ubl conjugation pathway</keyword>
<dbReference type="InterPro" id="IPR011050">
    <property type="entry name" value="Pectin_lyase_fold/virulence"/>
</dbReference>
<evidence type="ECO:0000256" key="4">
    <source>
        <dbReference type="SAM" id="MobiDB-lite"/>
    </source>
</evidence>
<dbReference type="InterPro" id="IPR003646">
    <property type="entry name" value="SH3-like_bac-type"/>
</dbReference>
<dbReference type="InterPro" id="IPR039448">
    <property type="entry name" value="Beta_helix"/>
</dbReference>
<feature type="compositionally biased region" description="Pro residues" evidence="4">
    <location>
        <begin position="344"/>
        <end position="380"/>
    </location>
</feature>
<dbReference type="InterPro" id="IPR000719">
    <property type="entry name" value="Prot_kinase_dom"/>
</dbReference>
<dbReference type="PROSITE" id="PS51781">
    <property type="entry name" value="SH3B"/>
    <property type="match status" value="1"/>
</dbReference>
<dbReference type="Gene3D" id="2.160.20.10">
    <property type="entry name" value="Single-stranded right-handed beta-helix, Pectin lyase-like"/>
    <property type="match status" value="2"/>
</dbReference>
<dbReference type="SMART" id="SM00710">
    <property type="entry name" value="PbH1"/>
    <property type="match status" value="10"/>
</dbReference>
<evidence type="ECO:0000256" key="3">
    <source>
        <dbReference type="ARBA" id="ARBA00022786"/>
    </source>
</evidence>
<dbReference type="Gene3D" id="1.10.510.10">
    <property type="entry name" value="Transferase(Phosphotransferase) domain 1"/>
    <property type="match status" value="1"/>
</dbReference>
<feature type="region of interest" description="Disordered" evidence="4">
    <location>
        <begin position="339"/>
        <end position="381"/>
    </location>
</feature>
<evidence type="ECO:0000256" key="2">
    <source>
        <dbReference type="ARBA" id="ARBA00022737"/>
    </source>
</evidence>
<dbReference type="InterPro" id="IPR006626">
    <property type="entry name" value="PbH1"/>
</dbReference>
<keyword evidence="7" id="KW-0418">Kinase</keyword>
<dbReference type="PROSITE" id="PS50011">
    <property type="entry name" value="PROTEIN_KINASE_DOM"/>
    <property type="match status" value="1"/>
</dbReference>
<dbReference type="SMART" id="SM00722">
    <property type="entry name" value="CASH"/>
    <property type="match status" value="2"/>
</dbReference>
<dbReference type="OrthoDB" id="54426at2"/>
<dbReference type="RefSeq" id="WP_126353464.1">
    <property type="nucleotide sequence ID" value="NZ_CP086382.1"/>
</dbReference>
<keyword evidence="7" id="KW-0808">Transferase</keyword>
<feature type="compositionally biased region" description="Low complexity" evidence="4">
    <location>
        <begin position="265"/>
        <end position="291"/>
    </location>
</feature>
<keyword evidence="2" id="KW-0677">Repeat</keyword>
<gene>
    <name evidence="7" type="ORF">EJ104_12975</name>
</gene>
<feature type="domain" description="SH3b" evidence="6">
    <location>
        <begin position="383"/>
        <end position="447"/>
    </location>
</feature>
<accession>A0A431VK24</accession>
<proteinExistence type="predicted"/>
<name>A0A431VK24_9DEIO</name>
<dbReference type="Proteomes" id="UP000277766">
    <property type="component" value="Unassembled WGS sequence"/>
</dbReference>
<dbReference type="SUPFAM" id="SSF56112">
    <property type="entry name" value="Protein kinase-like (PK-like)"/>
    <property type="match status" value="1"/>
</dbReference>
<reference evidence="7 8" key="1">
    <citation type="submission" date="2018-12" db="EMBL/GenBank/DDBJ databases">
        <title>Deinococcus radiophilus ATCC 27603 genome sequencing and assembly.</title>
        <authorList>
            <person name="Maclea K.S."/>
            <person name="Maynard C.R."/>
        </authorList>
    </citation>
    <scope>NUCLEOTIDE SEQUENCE [LARGE SCALE GENOMIC DNA]</scope>
    <source>
        <strain evidence="7 8">ATCC 27603</strain>
    </source>
</reference>
<evidence type="ECO:0000313" key="7">
    <source>
        <dbReference type="EMBL" id="RTR21610.1"/>
    </source>
</evidence>
<dbReference type="NCBIfam" id="TIGR03804">
    <property type="entry name" value="para_beta_helix"/>
    <property type="match status" value="1"/>
</dbReference>
<dbReference type="Pfam" id="PF08239">
    <property type="entry name" value="SH3_3"/>
    <property type="match status" value="1"/>
</dbReference>
<sequence>MTQSAPFSQYQLLGPLHPERRGHLHRAKAAWGSATLAELIEIPQPYSPAGQHVRRTYIRGARSLLQVHHPQLPRALDLADDQEDWVLLAYEDVLSQPLAFPPSASLKAAHQLTRQLYGALAALHSQALLHTRISEQALWIGAQGHPLLEPPALAEQALNAEQGPGDRDPRFVAPEVQQGADWSPQADVYALAATLWTGFSGQSLPTAKARQQGAGLPDLSPALQGSRLEQALTLALHPDLAVRAVSASAVLEQLGAVPQAAPARPTSADAQPAAAPAGASPSAAAPGSATPTAPPDRAGRPQWITPVLIGLTLAIAGGLALRGWMPAAADAPAVTATVPDPLQVQPPQPAGSVVPPAPAPAPGPEPAPEPTPEPAPPPERPVLRTDVVVRPEVNVRTEPGGSGTVVTTVKQGEQLEVLGEQGEWSEVRVAQGGAEGWVKTELTLPLRSRAETQEVIADLQAGASVELGRGVYWLEQPLELTNYFGAIRGRGARESVLMSRAARDTVTLVGGDLRLDQVGIAHIGATPAHALHVSGAQVQLSQARLSGAVRDRALEEYGYGLWLNGGSSATIDRSSFEANAYGLYLEDTAQAYITASDFSSNREGGIYWGDQSGGELSQSSVGRNGAHGIHVSGTAQPNIAGNEIFSNQGRGITVYGDAAPRISGNLLSKNGLQGAGVQDRATPEIQGNRIRNNVQSGLAYFDDAGGVAAQNEVTENRKVGISVTESAAPTLSENQILRNGESGLVYSDGAGGEAALNLIKGHANPGIAAWGTARPTLRDNTVLGGQQSGIVFADRASGLIEGNLIQNQALYGVIVTDEAAPEVTGNTLSGNLKGGLLFKRQATVNAYGNVCENNGGQGLGLELDPTAPPPSVDEASCS</sequence>
<dbReference type="InterPro" id="IPR012334">
    <property type="entry name" value="Pectin_lyas_fold"/>
</dbReference>